<dbReference type="InterPro" id="IPR014036">
    <property type="entry name" value="DeoR-like_C"/>
</dbReference>
<dbReference type="InterPro" id="IPR050313">
    <property type="entry name" value="Carb_Metab_HTH_regulators"/>
</dbReference>
<sequence length="258" mass="28238">MKNTSERREHTIALLKRNGSVQVTDLSQKFGVSAVTVRNDLAALEKQGIATRAYGGAYLQDSEVRPPEHSIEDKNQLNKTIKQKIAAAALDMIEDGDTLILDSGTTTYCVAEALTDANDLVVMTNGLNIANALFPAEGVEVILIGGKLRRKSMSFYGMQADNVLDNYHFNKLFLGVDGFNLESGITTHNENEARLNRKMCDIADEVIAITDSSKFGKVSLHKILETARVDKVITDTGIPDEYLQGLKRQGIPVILVDA</sequence>
<proteinExistence type="predicted"/>
<comment type="caution">
    <text evidence="4">The sequence shown here is derived from an EMBL/GenBank/DDBJ whole genome shotgun (WGS) entry which is preliminary data.</text>
</comment>
<dbReference type="PROSITE" id="PS51000">
    <property type="entry name" value="HTH_DEOR_2"/>
    <property type="match status" value="1"/>
</dbReference>
<dbReference type="EMBL" id="QFWT01000008">
    <property type="protein sequence ID" value="PWI32699.1"/>
    <property type="molecule type" value="Genomic_DNA"/>
</dbReference>
<gene>
    <name evidence="4" type="ORF">DI392_14240</name>
</gene>
<dbReference type="AlphaFoldDB" id="A0A2U3B7C6"/>
<reference evidence="4 5" key="1">
    <citation type="submission" date="2018-05" db="EMBL/GenBank/DDBJ databases">
        <title>Vibrio limimaris sp. nov., isolated from marine sediment.</title>
        <authorList>
            <person name="Li C.-M."/>
        </authorList>
    </citation>
    <scope>NUCLEOTIDE SEQUENCE [LARGE SCALE GENOMIC DNA]</scope>
    <source>
        <strain evidence="4 5">E4404</strain>
    </source>
</reference>
<dbReference type="PANTHER" id="PTHR30363:SF44">
    <property type="entry name" value="AGA OPERON TRANSCRIPTIONAL REPRESSOR-RELATED"/>
    <property type="match status" value="1"/>
</dbReference>
<organism evidence="4 5">
    <name type="scientific">Vibrio albus</name>
    <dbReference type="NCBI Taxonomy" id="2200953"/>
    <lineage>
        <taxon>Bacteria</taxon>
        <taxon>Pseudomonadati</taxon>
        <taxon>Pseudomonadota</taxon>
        <taxon>Gammaproteobacteria</taxon>
        <taxon>Vibrionales</taxon>
        <taxon>Vibrionaceae</taxon>
        <taxon>Vibrio</taxon>
    </lineage>
</organism>
<protein>
    <submittedName>
        <fullName evidence="4">DeoR family transcriptional regulator</fullName>
    </submittedName>
</protein>
<dbReference type="InterPro" id="IPR036390">
    <property type="entry name" value="WH_DNA-bd_sf"/>
</dbReference>
<dbReference type="Gene3D" id="1.10.10.10">
    <property type="entry name" value="Winged helix-like DNA-binding domain superfamily/Winged helix DNA-binding domain"/>
    <property type="match status" value="1"/>
</dbReference>
<dbReference type="Pfam" id="PF08220">
    <property type="entry name" value="HTH_DeoR"/>
    <property type="match status" value="1"/>
</dbReference>
<dbReference type="SUPFAM" id="SSF46785">
    <property type="entry name" value="Winged helix' DNA-binding domain"/>
    <property type="match status" value="1"/>
</dbReference>
<evidence type="ECO:0000256" key="2">
    <source>
        <dbReference type="ARBA" id="ARBA00023163"/>
    </source>
</evidence>
<evidence type="ECO:0000256" key="1">
    <source>
        <dbReference type="ARBA" id="ARBA00023015"/>
    </source>
</evidence>
<dbReference type="InterPro" id="IPR037171">
    <property type="entry name" value="NagB/RpiA_transferase-like"/>
</dbReference>
<dbReference type="InterPro" id="IPR047779">
    <property type="entry name" value="AgaR-like"/>
</dbReference>
<keyword evidence="2" id="KW-0804">Transcription</keyword>
<dbReference type="NCBIfam" id="NF040755">
    <property type="entry name" value="AgaR"/>
    <property type="match status" value="1"/>
</dbReference>
<evidence type="ECO:0000313" key="5">
    <source>
        <dbReference type="Proteomes" id="UP000245362"/>
    </source>
</evidence>
<dbReference type="SUPFAM" id="SSF100950">
    <property type="entry name" value="NagB/RpiA/CoA transferase-like"/>
    <property type="match status" value="1"/>
</dbReference>
<evidence type="ECO:0000313" key="4">
    <source>
        <dbReference type="EMBL" id="PWI32699.1"/>
    </source>
</evidence>
<dbReference type="OrthoDB" id="5685843at2"/>
<dbReference type="SMART" id="SM01134">
    <property type="entry name" value="DeoRC"/>
    <property type="match status" value="1"/>
</dbReference>
<evidence type="ECO:0000259" key="3">
    <source>
        <dbReference type="PROSITE" id="PS51000"/>
    </source>
</evidence>
<dbReference type="GO" id="GO:0003700">
    <property type="term" value="F:DNA-binding transcription factor activity"/>
    <property type="evidence" value="ECO:0007669"/>
    <property type="project" value="InterPro"/>
</dbReference>
<dbReference type="SMART" id="SM00420">
    <property type="entry name" value="HTH_DEOR"/>
    <property type="match status" value="1"/>
</dbReference>
<dbReference type="PRINTS" id="PR00037">
    <property type="entry name" value="HTHLACR"/>
</dbReference>
<dbReference type="RefSeq" id="WP_109320485.1">
    <property type="nucleotide sequence ID" value="NZ_QFWT01000008.1"/>
</dbReference>
<dbReference type="Gene3D" id="3.40.50.1360">
    <property type="match status" value="1"/>
</dbReference>
<name>A0A2U3B7C6_9VIBR</name>
<feature type="domain" description="HTH deoR-type" evidence="3">
    <location>
        <begin position="4"/>
        <end position="59"/>
    </location>
</feature>
<accession>A0A2U3B7C6</accession>
<dbReference type="NCBIfam" id="NF007316">
    <property type="entry name" value="PRK09802.1"/>
    <property type="match status" value="1"/>
</dbReference>
<keyword evidence="1" id="KW-0805">Transcription regulation</keyword>
<dbReference type="Proteomes" id="UP000245362">
    <property type="component" value="Unassembled WGS sequence"/>
</dbReference>
<dbReference type="PANTHER" id="PTHR30363">
    <property type="entry name" value="HTH-TYPE TRANSCRIPTIONAL REGULATOR SRLR-RELATED"/>
    <property type="match status" value="1"/>
</dbReference>
<dbReference type="InterPro" id="IPR036388">
    <property type="entry name" value="WH-like_DNA-bd_sf"/>
</dbReference>
<keyword evidence="5" id="KW-1185">Reference proteome</keyword>
<dbReference type="InterPro" id="IPR001034">
    <property type="entry name" value="DeoR_HTH"/>
</dbReference>
<dbReference type="Pfam" id="PF00455">
    <property type="entry name" value="DeoRC"/>
    <property type="match status" value="1"/>
</dbReference>